<dbReference type="FunFam" id="3.30.70.270:FF:000020">
    <property type="entry name" value="Transposon Tf2-6 polyprotein-like Protein"/>
    <property type="match status" value="1"/>
</dbReference>
<dbReference type="FunFam" id="3.30.70.270:FF:000003">
    <property type="entry name" value="Transposon Ty3-G Gag-Pol polyprotein"/>
    <property type="match status" value="1"/>
</dbReference>
<name>A0A9Q3BQA0_9BASI</name>
<dbReference type="CDD" id="cd01647">
    <property type="entry name" value="RT_LTR"/>
    <property type="match status" value="1"/>
</dbReference>
<dbReference type="InterPro" id="IPR023780">
    <property type="entry name" value="Chromo_domain"/>
</dbReference>
<evidence type="ECO:0000256" key="3">
    <source>
        <dbReference type="ARBA" id="ARBA00022722"/>
    </source>
</evidence>
<dbReference type="InterPro" id="IPR050951">
    <property type="entry name" value="Retrovirus_Pol_polyprotein"/>
</dbReference>
<evidence type="ECO:0000259" key="7">
    <source>
        <dbReference type="PROSITE" id="PS50013"/>
    </source>
</evidence>
<dbReference type="GO" id="GO:0003964">
    <property type="term" value="F:RNA-directed DNA polymerase activity"/>
    <property type="evidence" value="ECO:0007669"/>
    <property type="project" value="UniProtKB-KW"/>
</dbReference>
<dbReference type="SUPFAM" id="SSF56672">
    <property type="entry name" value="DNA/RNA polymerases"/>
    <property type="match status" value="1"/>
</dbReference>
<dbReference type="Gene3D" id="3.30.70.270">
    <property type="match status" value="2"/>
</dbReference>
<dbReference type="InterPro" id="IPR000953">
    <property type="entry name" value="Chromo/chromo_shadow_dom"/>
</dbReference>
<keyword evidence="6" id="KW-0695">RNA-directed DNA polymerase</keyword>
<dbReference type="GO" id="GO:0006338">
    <property type="term" value="P:chromatin remodeling"/>
    <property type="evidence" value="ECO:0007669"/>
    <property type="project" value="UniProtKB-ARBA"/>
</dbReference>
<comment type="caution">
    <text evidence="8">The sequence shown here is derived from an EMBL/GenBank/DDBJ whole genome shotgun (WGS) entry which is preliminary data.</text>
</comment>
<evidence type="ECO:0000256" key="5">
    <source>
        <dbReference type="ARBA" id="ARBA00022801"/>
    </source>
</evidence>
<evidence type="ECO:0000256" key="1">
    <source>
        <dbReference type="ARBA" id="ARBA00022679"/>
    </source>
</evidence>
<dbReference type="PANTHER" id="PTHR37984:SF5">
    <property type="entry name" value="PROTEIN NYNRIN-LIKE"/>
    <property type="match status" value="1"/>
</dbReference>
<dbReference type="InterPro" id="IPR043502">
    <property type="entry name" value="DNA/RNA_pol_sf"/>
</dbReference>
<evidence type="ECO:0000313" key="9">
    <source>
        <dbReference type="Proteomes" id="UP000765509"/>
    </source>
</evidence>
<evidence type="ECO:0000256" key="4">
    <source>
        <dbReference type="ARBA" id="ARBA00022759"/>
    </source>
</evidence>
<dbReference type="InterPro" id="IPR041373">
    <property type="entry name" value="RT_RNaseH"/>
</dbReference>
<dbReference type="Pfam" id="PF00078">
    <property type="entry name" value="RVT_1"/>
    <property type="match status" value="1"/>
</dbReference>
<evidence type="ECO:0000256" key="6">
    <source>
        <dbReference type="ARBA" id="ARBA00022918"/>
    </source>
</evidence>
<dbReference type="CDD" id="cd09274">
    <property type="entry name" value="RNase_HI_RT_Ty3"/>
    <property type="match status" value="1"/>
</dbReference>
<proteinExistence type="predicted"/>
<dbReference type="EMBL" id="AVOT02002041">
    <property type="protein sequence ID" value="MBW0468992.1"/>
    <property type="molecule type" value="Genomic_DNA"/>
</dbReference>
<dbReference type="GO" id="GO:0004519">
    <property type="term" value="F:endonuclease activity"/>
    <property type="evidence" value="ECO:0007669"/>
    <property type="project" value="UniProtKB-KW"/>
</dbReference>
<evidence type="ECO:0000313" key="8">
    <source>
        <dbReference type="EMBL" id="MBW0468992.1"/>
    </source>
</evidence>
<dbReference type="Pfam" id="PF00385">
    <property type="entry name" value="Chromo"/>
    <property type="match status" value="1"/>
</dbReference>
<gene>
    <name evidence="8" type="ORF">O181_008707</name>
</gene>
<dbReference type="InterPro" id="IPR016197">
    <property type="entry name" value="Chromo-like_dom_sf"/>
</dbReference>
<dbReference type="CDD" id="cd00024">
    <property type="entry name" value="CD_CSD"/>
    <property type="match status" value="1"/>
</dbReference>
<dbReference type="Pfam" id="PF17921">
    <property type="entry name" value="Integrase_H2C2"/>
    <property type="match status" value="1"/>
</dbReference>
<accession>A0A9Q3BQA0</accession>
<dbReference type="AlphaFoldDB" id="A0A9Q3BQA0"/>
<dbReference type="PROSITE" id="PS50013">
    <property type="entry name" value="CHROMO_2"/>
    <property type="match status" value="1"/>
</dbReference>
<evidence type="ECO:0000256" key="2">
    <source>
        <dbReference type="ARBA" id="ARBA00022695"/>
    </source>
</evidence>
<keyword evidence="2" id="KW-0548">Nucleotidyltransferase</keyword>
<organism evidence="8 9">
    <name type="scientific">Austropuccinia psidii MF-1</name>
    <dbReference type="NCBI Taxonomy" id="1389203"/>
    <lineage>
        <taxon>Eukaryota</taxon>
        <taxon>Fungi</taxon>
        <taxon>Dikarya</taxon>
        <taxon>Basidiomycota</taxon>
        <taxon>Pucciniomycotina</taxon>
        <taxon>Pucciniomycetes</taxon>
        <taxon>Pucciniales</taxon>
        <taxon>Sphaerophragmiaceae</taxon>
        <taxon>Austropuccinia</taxon>
    </lineage>
</organism>
<sequence length="548" mass="63465">MLRIKEGDENLTAFRTKYGSFEYLVMPFGLTNAPAFFQKLVNYIFQDHLYVYVVVYLDDIMVFSKTEEEHVTHVSTVLFRLRANNLFSKDSKCLFHVSSVENLGYVVSSEGLKMDQAKVQQILNWLPPRNLKATQSFLGFANFYCHFIKSYSMKIGSLTSLLKKDSCFPLNEEAFSQSHQLKEAFTTAPILFHFNPSLPTIVETDASNYSLGSVLSQVSDSGKHPIALDSSRLIPAELNYEIYDKELLHIVWALKHWRAFLLSFSSPFEVLTNHSSLQDFMSSKFLTQCQARWAEFLSEFHFSITYRPGRLATLWDDVYLERGEDFISKNPMNFQQLIKQDEVQPSRYFAVKVESSQILLNQFRRSYGKILSTEVSFNNLAKLSILQKRHESPLAGHPGQEKTLKLVKRDFQWYADKRRASPPDFNPGDMKVNTHAHPLKLPSQWKSIHPVFHISLLEPVKTSTIPNWHQEPPPPIIIEEVEEWEVSQILDSKLKRGKLWYLVEWKGFSQDSERSTWEPTENLKNNPVLLKDFHSSYPYKPVHNSSKA</sequence>
<protein>
    <recommendedName>
        <fullName evidence="7">Chromo domain-containing protein</fullName>
    </recommendedName>
</protein>
<dbReference type="Proteomes" id="UP000765509">
    <property type="component" value="Unassembled WGS sequence"/>
</dbReference>
<dbReference type="SUPFAM" id="SSF54160">
    <property type="entry name" value="Chromo domain-like"/>
    <property type="match status" value="1"/>
</dbReference>
<dbReference type="InterPro" id="IPR041588">
    <property type="entry name" value="Integrase_H2C2"/>
</dbReference>
<keyword evidence="1" id="KW-0808">Transferase</keyword>
<reference evidence="8" key="1">
    <citation type="submission" date="2021-03" db="EMBL/GenBank/DDBJ databases">
        <title>Draft genome sequence of rust myrtle Austropuccinia psidii MF-1, a brazilian biotype.</title>
        <authorList>
            <person name="Quecine M.C."/>
            <person name="Pachon D.M.R."/>
            <person name="Bonatelli M.L."/>
            <person name="Correr F.H."/>
            <person name="Franceschini L.M."/>
            <person name="Leite T.F."/>
            <person name="Margarido G.R.A."/>
            <person name="Almeida C.A."/>
            <person name="Ferrarezi J.A."/>
            <person name="Labate C.A."/>
        </authorList>
    </citation>
    <scope>NUCLEOTIDE SEQUENCE</scope>
    <source>
        <strain evidence="8">MF-1</strain>
    </source>
</reference>
<keyword evidence="9" id="KW-1185">Reference proteome</keyword>
<dbReference type="InterPro" id="IPR000477">
    <property type="entry name" value="RT_dom"/>
</dbReference>
<dbReference type="Gene3D" id="3.10.10.10">
    <property type="entry name" value="HIV Type 1 Reverse Transcriptase, subunit A, domain 1"/>
    <property type="match status" value="1"/>
</dbReference>
<dbReference type="SMART" id="SM00298">
    <property type="entry name" value="CHROMO"/>
    <property type="match status" value="1"/>
</dbReference>
<dbReference type="Gene3D" id="2.40.50.40">
    <property type="match status" value="1"/>
</dbReference>
<dbReference type="PANTHER" id="PTHR37984">
    <property type="entry name" value="PROTEIN CBG26694"/>
    <property type="match status" value="1"/>
</dbReference>
<keyword evidence="4" id="KW-0255">Endonuclease</keyword>
<keyword evidence="3" id="KW-0540">Nuclease</keyword>
<keyword evidence="5" id="KW-0378">Hydrolase</keyword>
<feature type="domain" description="Chromo" evidence="7">
    <location>
        <begin position="484"/>
        <end position="545"/>
    </location>
</feature>
<dbReference type="GO" id="GO:0016787">
    <property type="term" value="F:hydrolase activity"/>
    <property type="evidence" value="ECO:0007669"/>
    <property type="project" value="UniProtKB-KW"/>
</dbReference>
<dbReference type="Pfam" id="PF17917">
    <property type="entry name" value="RT_RNaseH"/>
    <property type="match status" value="1"/>
</dbReference>
<dbReference type="InterPro" id="IPR043128">
    <property type="entry name" value="Rev_trsase/Diguanyl_cyclase"/>
</dbReference>